<dbReference type="RefSeq" id="WP_018030867.1">
    <property type="nucleotide sequence ID" value="NZ_LS483343.1"/>
</dbReference>
<feature type="domain" description="HTH marR-type" evidence="4">
    <location>
        <begin position="9"/>
        <end position="141"/>
    </location>
</feature>
<evidence type="ECO:0000256" key="1">
    <source>
        <dbReference type="ARBA" id="ARBA00023015"/>
    </source>
</evidence>
<dbReference type="Gene3D" id="1.10.10.10">
    <property type="entry name" value="Winged helix-like DNA-binding domain superfamily/Winged helix DNA-binding domain"/>
    <property type="match status" value="1"/>
</dbReference>
<dbReference type="EMBL" id="LS483343">
    <property type="protein sequence ID" value="SQF39127.1"/>
    <property type="molecule type" value="Genomic_DNA"/>
</dbReference>
<name>A0A2X3W0I0_9STRE</name>
<reference evidence="5 6" key="1">
    <citation type="submission" date="2018-06" db="EMBL/GenBank/DDBJ databases">
        <authorList>
            <consortium name="Pathogen Informatics"/>
            <person name="Doyle S."/>
        </authorList>
    </citation>
    <scope>NUCLEOTIDE SEQUENCE [LARGE SCALE GENOMIC DNA]</scope>
    <source>
        <strain evidence="5 6">NCTC12278</strain>
    </source>
</reference>
<sequence>MTDTSSDSSLKAMVVFGKANRTVEGQVASIFKTYGVTPTQFSAMDVLYKKGEMKICQLIGSMLATSGNMTVVIKNMERNGWIYRKTDASDKRASVVGLTQSGRDLIEQIMPEHRANVQAVFSVLTAEEQEQLIHLLKKFKHLKP</sequence>
<dbReference type="Proteomes" id="UP000249495">
    <property type="component" value="Chromosome 1"/>
</dbReference>
<keyword evidence="1" id="KW-0805">Transcription regulation</keyword>
<proteinExistence type="predicted"/>
<evidence type="ECO:0000256" key="3">
    <source>
        <dbReference type="ARBA" id="ARBA00023163"/>
    </source>
</evidence>
<dbReference type="PANTHER" id="PTHR42756">
    <property type="entry name" value="TRANSCRIPTIONAL REGULATOR, MARR"/>
    <property type="match status" value="1"/>
</dbReference>
<dbReference type="SUPFAM" id="SSF46785">
    <property type="entry name" value="Winged helix' DNA-binding domain"/>
    <property type="match status" value="1"/>
</dbReference>
<keyword evidence="3" id="KW-0804">Transcription</keyword>
<dbReference type="PANTHER" id="PTHR42756:SF1">
    <property type="entry name" value="TRANSCRIPTIONAL REPRESSOR OF EMRAB OPERON"/>
    <property type="match status" value="1"/>
</dbReference>
<protein>
    <submittedName>
        <fullName evidence="5">MarR family transcriptional regulator</fullName>
    </submittedName>
</protein>
<dbReference type="SMART" id="SM00347">
    <property type="entry name" value="HTH_MARR"/>
    <property type="match status" value="1"/>
</dbReference>
<evidence type="ECO:0000256" key="2">
    <source>
        <dbReference type="ARBA" id="ARBA00023125"/>
    </source>
</evidence>
<evidence type="ECO:0000259" key="4">
    <source>
        <dbReference type="PROSITE" id="PS50995"/>
    </source>
</evidence>
<accession>A0A2X3W0I0</accession>
<dbReference type="STRING" id="1123303.GCA_000372425_01543"/>
<evidence type="ECO:0000313" key="6">
    <source>
        <dbReference type="Proteomes" id="UP000249495"/>
    </source>
</evidence>
<dbReference type="InterPro" id="IPR036390">
    <property type="entry name" value="WH_DNA-bd_sf"/>
</dbReference>
<keyword evidence="2" id="KW-0238">DNA-binding</keyword>
<dbReference type="AlphaFoldDB" id="A0A2X3W0I0"/>
<evidence type="ECO:0000313" key="5">
    <source>
        <dbReference type="EMBL" id="SQF39127.1"/>
    </source>
</evidence>
<dbReference type="PROSITE" id="PS50995">
    <property type="entry name" value="HTH_MARR_2"/>
    <property type="match status" value="1"/>
</dbReference>
<dbReference type="InterPro" id="IPR036388">
    <property type="entry name" value="WH-like_DNA-bd_sf"/>
</dbReference>
<dbReference type="PRINTS" id="PR00598">
    <property type="entry name" value="HTHMARR"/>
</dbReference>
<dbReference type="InterPro" id="IPR000835">
    <property type="entry name" value="HTH_MarR-typ"/>
</dbReference>
<gene>
    <name evidence="5" type="primary">yusO</name>
    <name evidence="5" type="ORF">NCTC12278_00177</name>
</gene>
<dbReference type="GO" id="GO:0003677">
    <property type="term" value="F:DNA binding"/>
    <property type="evidence" value="ECO:0007669"/>
    <property type="project" value="UniProtKB-KW"/>
</dbReference>
<dbReference type="GO" id="GO:0003700">
    <property type="term" value="F:DNA-binding transcription factor activity"/>
    <property type="evidence" value="ECO:0007669"/>
    <property type="project" value="InterPro"/>
</dbReference>
<dbReference type="KEGG" id="sfer:NCTC12278_00177"/>
<organism evidence="5 6">
    <name type="scientific">Streptococcus ferus</name>
    <dbReference type="NCBI Taxonomy" id="1345"/>
    <lineage>
        <taxon>Bacteria</taxon>
        <taxon>Bacillati</taxon>
        <taxon>Bacillota</taxon>
        <taxon>Bacilli</taxon>
        <taxon>Lactobacillales</taxon>
        <taxon>Streptococcaceae</taxon>
        <taxon>Streptococcus</taxon>
    </lineage>
</organism>
<dbReference type="Pfam" id="PF01047">
    <property type="entry name" value="MarR"/>
    <property type="match status" value="1"/>
</dbReference>
<keyword evidence="6" id="KW-1185">Reference proteome</keyword>